<dbReference type="AlphaFoldDB" id="A0A1G2CWC0"/>
<dbReference type="Proteomes" id="UP000177122">
    <property type="component" value="Unassembled WGS sequence"/>
</dbReference>
<protein>
    <submittedName>
        <fullName evidence="1">Uncharacterized protein</fullName>
    </submittedName>
</protein>
<gene>
    <name evidence="1" type="ORF">A2845_04950</name>
</gene>
<dbReference type="EMBL" id="MHLI01000008">
    <property type="protein sequence ID" value="OGZ05675.1"/>
    <property type="molecule type" value="Genomic_DNA"/>
</dbReference>
<evidence type="ECO:0000313" key="2">
    <source>
        <dbReference type="Proteomes" id="UP000177122"/>
    </source>
</evidence>
<proteinExistence type="predicted"/>
<accession>A0A1G2CWC0</accession>
<sequence>MNFDVVAITAEVTAVLAELNKNPSGGGEGLAFFNIKNTTFHAELHTRNGQLVYLGLYSTAELELRKRTQEVLNGEPWL</sequence>
<name>A0A1G2CWC0_9BACT</name>
<organism evidence="1 2">
    <name type="scientific">Candidatus Lloydbacteria bacterium RIFCSPHIGHO2_01_FULL_49_22</name>
    <dbReference type="NCBI Taxonomy" id="1798658"/>
    <lineage>
        <taxon>Bacteria</taxon>
        <taxon>Candidatus Lloydiibacteriota</taxon>
    </lineage>
</organism>
<evidence type="ECO:0000313" key="1">
    <source>
        <dbReference type="EMBL" id="OGZ05675.1"/>
    </source>
</evidence>
<reference evidence="1 2" key="1">
    <citation type="journal article" date="2016" name="Nat. Commun.">
        <title>Thousands of microbial genomes shed light on interconnected biogeochemical processes in an aquifer system.</title>
        <authorList>
            <person name="Anantharaman K."/>
            <person name="Brown C.T."/>
            <person name="Hug L.A."/>
            <person name="Sharon I."/>
            <person name="Castelle C.J."/>
            <person name="Probst A.J."/>
            <person name="Thomas B.C."/>
            <person name="Singh A."/>
            <person name="Wilkins M.J."/>
            <person name="Karaoz U."/>
            <person name="Brodie E.L."/>
            <person name="Williams K.H."/>
            <person name="Hubbard S.S."/>
            <person name="Banfield J.F."/>
        </authorList>
    </citation>
    <scope>NUCLEOTIDE SEQUENCE [LARGE SCALE GENOMIC DNA]</scope>
</reference>
<comment type="caution">
    <text evidence="1">The sequence shown here is derived from an EMBL/GenBank/DDBJ whole genome shotgun (WGS) entry which is preliminary data.</text>
</comment>